<protein>
    <submittedName>
        <fullName evidence="1">Uncharacterized protein</fullName>
    </submittedName>
</protein>
<gene>
    <name evidence="1" type="ORF">MMAB1_3070</name>
</gene>
<name>A0A0X3BQD9_9EURY</name>
<accession>A0A0X3BQD9</accession>
<evidence type="ECO:0000313" key="1">
    <source>
        <dbReference type="EMBL" id="CVK34283.1"/>
    </source>
</evidence>
<sequence length="60" mass="6669">MPVFSTIPSYLPIIPYNCGSGAFYLIVRVGAERHLTRSLDAHEITIACTFPSRSSRLRVS</sequence>
<dbReference type="Proteomes" id="UP000069850">
    <property type="component" value="Chromosome 1"/>
</dbReference>
<dbReference type="EMBL" id="LT158599">
    <property type="protein sequence ID" value="CVK34283.1"/>
    <property type="molecule type" value="Genomic_DNA"/>
</dbReference>
<dbReference type="KEGG" id="mema:MMAB1_3070"/>
<evidence type="ECO:0000313" key="2">
    <source>
        <dbReference type="Proteomes" id="UP000069850"/>
    </source>
</evidence>
<proteinExistence type="predicted"/>
<reference evidence="1 2" key="1">
    <citation type="submission" date="2016-01" db="EMBL/GenBank/DDBJ databases">
        <authorList>
            <person name="Manzoor S."/>
        </authorList>
    </citation>
    <scope>NUCLEOTIDE SEQUENCE [LARGE SCALE GENOMIC DNA]</scope>
    <source>
        <strain evidence="1">Methanoculleus sp MAB1</strain>
    </source>
</reference>
<organism evidence="1 2">
    <name type="scientific">Methanoculleus bourgensis</name>
    <dbReference type="NCBI Taxonomy" id="83986"/>
    <lineage>
        <taxon>Archaea</taxon>
        <taxon>Methanobacteriati</taxon>
        <taxon>Methanobacteriota</taxon>
        <taxon>Stenosarchaea group</taxon>
        <taxon>Methanomicrobia</taxon>
        <taxon>Methanomicrobiales</taxon>
        <taxon>Methanomicrobiaceae</taxon>
        <taxon>Methanoculleus</taxon>
    </lineage>
</organism>
<dbReference type="AlphaFoldDB" id="A0A0X3BQD9"/>